<dbReference type="AlphaFoldDB" id="A0A859DMM6"/>
<dbReference type="KEGG" id="clf:GJQ69_01330"/>
<evidence type="ECO:0000313" key="9">
    <source>
        <dbReference type="Proteomes" id="UP000501316"/>
    </source>
</evidence>
<evidence type="ECO:0000256" key="4">
    <source>
        <dbReference type="ARBA" id="ARBA00022679"/>
    </source>
</evidence>
<comment type="subcellular location">
    <subcellularLocation>
        <location evidence="1">Membrane</location>
    </subcellularLocation>
</comment>
<dbReference type="Proteomes" id="UP000509623">
    <property type="component" value="Chromosome"/>
</dbReference>
<evidence type="ECO:0000259" key="5">
    <source>
        <dbReference type="Pfam" id="PF04101"/>
    </source>
</evidence>
<dbReference type="GO" id="GO:0016020">
    <property type="term" value="C:membrane"/>
    <property type="evidence" value="ECO:0007669"/>
    <property type="project" value="UniProtKB-SubCell"/>
</dbReference>
<evidence type="ECO:0000259" key="6">
    <source>
        <dbReference type="Pfam" id="PF06925"/>
    </source>
</evidence>
<keyword evidence="10" id="KW-1185">Reference proteome</keyword>
<evidence type="ECO:0000313" key="8">
    <source>
        <dbReference type="EMBL" id="QKO30071.1"/>
    </source>
</evidence>
<dbReference type="SUPFAM" id="SSF53756">
    <property type="entry name" value="UDP-Glycosyltransferase/glycogen phosphorylase"/>
    <property type="match status" value="1"/>
</dbReference>
<dbReference type="GO" id="GO:0009247">
    <property type="term" value="P:glycolipid biosynthetic process"/>
    <property type="evidence" value="ECO:0007669"/>
    <property type="project" value="InterPro"/>
</dbReference>
<gene>
    <name evidence="7" type="ORF">GJQ69_01330</name>
    <name evidence="8" type="ORF">GKP14_03020</name>
</gene>
<accession>A0A859DMM6</accession>
<keyword evidence="4" id="KW-0808">Transferase</keyword>
<comment type="similarity">
    <text evidence="2">Belongs to the glycosyltransferase 28 family.</text>
</comment>
<dbReference type="InterPro" id="IPR009695">
    <property type="entry name" value="Diacylglyc_glucosyltr_N"/>
</dbReference>
<feature type="domain" description="Glycosyl transferase family 28 C-terminal" evidence="5">
    <location>
        <begin position="223"/>
        <end position="348"/>
    </location>
</feature>
<evidence type="ECO:0000256" key="1">
    <source>
        <dbReference type="ARBA" id="ARBA00004370"/>
    </source>
</evidence>
<dbReference type="Proteomes" id="UP000501316">
    <property type="component" value="Chromosome"/>
</dbReference>
<reference evidence="9 10" key="1">
    <citation type="submission" date="2019-11" db="EMBL/GenBank/DDBJ databases">
        <authorList>
            <person name="Ren C."/>
            <person name="Wang H."/>
            <person name="Xu Y."/>
        </authorList>
    </citation>
    <scope>NUCLEOTIDE SEQUENCE [LARGE SCALE GENOMIC DNA]</scope>
    <source>
        <strain evidence="10">JNU-WLY1368</strain>
        <strain evidence="7 9">LBM 19010</strain>
    </source>
</reference>
<feature type="domain" description="Diacylglycerol glucosyltransferase N-terminal" evidence="6">
    <location>
        <begin position="14"/>
        <end position="178"/>
    </location>
</feature>
<organism evidence="7 9">
    <name type="scientific">Caproicibacterium lactatifermentans</name>
    <dbReference type="NCBI Taxonomy" id="2666138"/>
    <lineage>
        <taxon>Bacteria</taxon>
        <taxon>Bacillati</taxon>
        <taxon>Bacillota</taxon>
        <taxon>Clostridia</taxon>
        <taxon>Eubacteriales</taxon>
        <taxon>Oscillospiraceae</taxon>
        <taxon>Caproicibacterium</taxon>
    </lineage>
</organism>
<reference evidence="8" key="2">
    <citation type="journal article" date="2021" name="Appl. Environ. Microbiol.">
        <title>Adaptability of a Caproate-Producing Bacterium Contributes to Its Dominance in an Anaerobic Fermentation System.</title>
        <authorList>
            <person name="Wang H."/>
            <person name="Gu Y."/>
            <person name="Zhou W."/>
            <person name="Zhao D."/>
            <person name="Qiao Z."/>
            <person name="Zheng J."/>
            <person name="Gao J."/>
            <person name="Chen X."/>
            <person name="Ren C."/>
            <person name="Xu Y."/>
        </authorList>
    </citation>
    <scope>NUCLEOTIDE SEQUENCE</scope>
    <source>
        <strain evidence="8">JNU-WLY1368</strain>
    </source>
</reference>
<dbReference type="PANTHER" id="PTHR43025">
    <property type="entry name" value="MONOGALACTOSYLDIACYLGLYCEROL SYNTHASE"/>
    <property type="match status" value="1"/>
</dbReference>
<protein>
    <submittedName>
        <fullName evidence="7">Galactosyldiacylglycerol synthase</fullName>
    </submittedName>
</protein>
<dbReference type="Pfam" id="PF06925">
    <property type="entry name" value="MGDG_synth"/>
    <property type="match status" value="1"/>
</dbReference>
<dbReference type="Pfam" id="PF04101">
    <property type="entry name" value="Glyco_tran_28_C"/>
    <property type="match status" value="1"/>
</dbReference>
<dbReference type="Gene3D" id="3.40.50.2000">
    <property type="entry name" value="Glycogen Phosphorylase B"/>
    <property type="match status" value="1"/>
</dbReference>
<name>A0A859DMM6_9FIRM</name>
<proteinExistence type="inferred from homology"/>
<reference evidence="8" key="3">
    <citation type="journal article" date="2022" name="Int. J. Syst. Evol. Microbiol.">
        <title>Caproicibacterium lactatifermentans sp. nov., isolated from pit clay used for the production of Chinese strong aroma-type liquor.</title>
        <authorList>
            <person name="Wang H."/>
            <person name="Gu Y."/>
            <person name="Zhao D."/>
            <person name="Qiao Z."/>
            <person name="Zheng J."/>
            <person name="Gao J."/>
            <person name="Ren C."/>
            <person name="Xu Y."/>
        </authorList>
    </citation>
    <scope>NUCLEOTIDE SEQUENCE</scope>
    <source>
        <strain evidence="8">JNU-WLY1368</strain>
    </source>
</reference>
<evidence type="ECO:0000313" key="7">
    <source>
        <dbReference type="EMBL" id="QKN23247.1"/>
    </source>
</evidence>
<dbReference type="RefSeq" id="WP_086036598.1">
    <property type="nucleotide sequence ID" value="NZ_CP046051.1"/>
</dbReference>
<evidence type="ECO:0000256" key="2">
    <source>
        <dbReference type="ARBA" id="ARBA00006962"/>
    </source>
</evidence>
<sequence>MKILILTAATGGGHRRAAHALQTYITEHSEGNRVVVLDALKEIGPVLDHTCCDGYRLLCRRAPQTFGRLYRATNKPSPMKGMMFQINYQHSGRLAQAIRQVAPDVILSTHPFATEMVSRMKKNGYQVPLLCLMTDYGPHQAWIAPDVDAYVVSNEDMVPEMEEMGVPPEIVFPYGIPVTDNFFRKSDRAALRRSFQLDPDKTTILFMAGSFGVTGIIGIYEDLCHLDMDFQMIVITGKNARLYSEFEKIVPDSGKKTKLVYFTNKVEDYMHASDLLITKPGGLTVSEALASDLPMAVFDAIPGQEEDNAAFLQNHHMAIKLDQHEDTAQQIAGLLEEPRKLKQMRQACVAFDKSKSAQNIFMLMQSLYDRYHSQETGNHQA</sequence>
<keyword evidence="3" id="KW-0328">Glycosyltransferase</keyword>
<dbReference type="EMBL" id="CP046051">
    <property type="protein sequence ID" value="QKN23247.1"/>
    <property type="molecule type" value="Genomic_DNA"/>
</dbReference>
<evidence type="ECO:0000313" key="10">
    <source>
        <dbReference type="Proteomes" id="UP000509623"/>
    </source>
</evidence>
<dbReference type="InterPro" id="IPR050519">
    <property type="entry name" value="Glycosyltransf_28_UgtP"/>
</dbReference>
<dbReference type="InterPro" id="IPR007235">
    <property type="entry name" value="Glyco_trans_28_C"/>
</dbReference>
<dbReference type="GO" id="GO:0016758">
    <property type="term" value="F:hexosyltransferase activity"/>
    <property type="evidence" value="ECO:0007669"/>
    <property type="project" value="InterPro"/>
</dbReference>
<dbReference type="EMBL" id="CP046161">
    <property type="protein sequence ID" value="QKO30071.1"/>
    <property type="molecule type" value="Genomic_DNA"/>
</dbReference>
<dbReference type="PANTHER" id="PTHR43025:SF3">
    <property type="entry name" value="MONOGALACTOSYLDIACYLGLYCEROL SYNTHASE 1, CHLOROPLASTIC"/>
    <property type="match status" value="1"/>
</dbReference>
<evidence type="ECO:0000256" key="3">
    <source>
        <dbReference type="ARBA" id="ARBA00022676"/>
    </source>
</evidence>